<protein>
    <submittedName>
        <fullName evidence="2">VOC family protein</fullName>
    </submittedName>
</protein>
<dbReference type="InterPro" id="IPR029068">
    <property type="entry name" value="Glyas_Bleomycin-R_OHBP_Dase"/>
</dbReference>
<dbReference type="SUPFAM" id="SSF54593">
    <property type="entry name" value="Glyoxalase/Bleomycin resistance protein/Dihydroxybiphenyl dioxygenase"/>
    <property type="match status" value="1"/>
</dbReference>
<accession>A0ABT8N5Z3</accession>
<dbReference type="PANTHER" id="PTHR40265:SF1">
    <property type="entry name" value="GLYOXALASE-LIKE DOMAIN-CONTAINING PROTEIN"/>
    <property type="match status" value="1"/>
</dbReference>
<gene>
    <name evidence="2" type="ORF">QWY14_15930</name>
</gene>
<organism evidence="2 3">
    <name type="scientific">Planococcus shixiaomingii</name>
    <dbReference type="NCBI Taxonomy" id="3058393"/>
    <lineage>
        <taxon>Bacteria</taxon>
        <taxon>Bacillati</taxon>
        <taxon>Bacillota</taxon>
        <taxon>Bacilli</taxon>
        <taxon>Bacillales</taxon>
        <taxon>Caryophanaceae</taxon>
        <taxon>Planococcus</taxon>
    </lineage>
</organism>
<dbReference type="Gene3D" id="3.10.180.10">
    <property type="entry name" value="2,3-Dihydroxybiphenyl 1,2-Dioxygenase, domain 1"/>
    <property type="match status" value="1"/>
</dbReference>
<name>A0ABT8N5Z3_9BACL</name>
<proteinExistence type="predicted"/>
<evidence type="ECO:0000313" key="3">
    <source>
        <dbReference type="Proteomes" id="UP001172055"/>
    </source>
</evidence>
<keyword evidence="3" id="KW-1185">Reference proteome</keyword>
<sequence length="243" mass="27616">MYLDHIVHFVEEEPQAAVDFWNEQGFSAVPGGQHLKWGTHNALLYAKDCYIEWLSVEKPEIAAKANHPLTALLLHDGIGFGTICLRTKAIEELDVRLKEEGFETSGVLEAERRTNAGKLIQWKMLFIKEAVSNELPSPFFIQWQEDDVARLDSLRKSKALLPENEMLELEKCVFGVHDIAAITEKWRKMLGGKLDLENCRIEFQLTGGKKERLESVAFKEAVETVAYSQGVYHMPRKGNNTSN</sequence>
<feature type="domain" description="Glyoxalase-like" evidence="1">
    <location>
        <begin position="3"/>
        <end position="189"/>
    </location>
</feature>
<dbReference type="PANTHER" id="PTHR40265">
    <property type="entry name" value="BLL2707 PROTEIN"/>
    <property type="match status" value="1"/>
</dbReference>
<dbReference type="Pfam" id="PF13468">
    <property type="entry name" value="Glyoxalase_3"/>
    <property type="match status" value="1"/>
</dbReference>
<reference evidence="2 3" key="1">
    <citation type="submission" date="2023-06" db="EMBL/GenBank/DDBJ databases">
        <title>Novel species in genus Planococcus.</title>
        <authorList>
            <person name="Ning S."/>
        </authorList>
    </citation>
    <scope>NUCLEOTIDE SEQUENCE [LARGE SCALE GENOMIC DNA]</scope>
    <source>
        <strain evidence="2 3">N028</strain>
    </source>
</reference>
<dbReference type="EMBL" id="JAUJWV010000003">
    <property type="protein sequence ID" value="MDN7243294.1"/>
    <property type="molecule type" value="Genomic_DNA"/>
</dbReference>
<dbReference type="RefSeq" id="WP_301724777.1">
    <property type="nucleotide sequence ID" value="NZ_JAUJWV010000003.1"/>
</dbReference>
<dbReference type="InterPro" id="IPR025870">
    <property type="entry name" value="Glyoxalase-like_dom"/>
</dbReference>
<dbReference type="Proteomes" id="UP001172055">
    <property type="component" value="Unassembled WGS sequence"/>
</dbReference>
<comment type="caution">
    <text evidence="2">The sequence shown here is derived from an EMBL/GenBank/DDBJ whole genome shotgun (WGS) entry which is preliminary data.</text>
</comment>
<evidence type="ECO:0000313" key="2">
    <source>
        <dbReference type="EMBL" id="MDN7243294.1"/>
    </source>
</evidence>
<evidence type="ECO:0000259" key="1">
    <source>
        <dbReference type="Pfam" id="PF13468"/>
    </source>
</evidence>